<dbReference type="CDD" id="cd08994">
    <property type="entry name" value="GH43_62_32_68_117_130-like"/>
    <property type="match status" value="1"/>
</dbReference>
<gene>
    <name evidence="1" type="ORF">GCM10010913_41210</name>
</gene>
<sequence length="342" mass="38863">MENERFIDRLLPAPIHGGFVMKDYWIWCGSVIKGDDGRYYMFASRWPKYLPMHPGWLLESEIVLAVSDTPVGPFKFQEVVLTSRGAQYWDGRSVHNPFIVKYKDHYLLYYMGATHPFDDISPGDELTLEDPRVIVARANKRIGLAISQSVHGPWKRLDAPILGVRPGHFDSFLTSNPAPFVDESGSVLLIYKARRYVGNGYSDMALGAAWADHYEGPYRPLRDEPIFPPSQIHLEDPFIWKADDGYRMIAKDMTGNVCGERHAGVYALSENGLDWRIADHPKAYSRTVLWEDGSIRKMGNFERPFLLFEAGRPTHLYAATSDGDGNFSGKNTWNMVIPLKSE</sequence>
<reference evidence="2" key="1">
    <citation type="journal article" date="2019" name="Int. J. Syst. Evol. Microbiol.">
        <title>The Global Catalogue of Microorganisms (GCM) 10K type strain sequencing project: providing services to taxonomists for standard genome sequencing and annotation.</title>
        <authorList>
            <consortium name="The Broad Institute Genomics Platform"/>
            <consortium name="The Broad Institute Genome Sequencing Center for Infectious Disease"/>
            <person name="Wu L."/>
            <person name="Ma J."/>
        </authorList>
    </citation>
    <scope>NUCLEOTIDE SEQUENCE [LARGE SCALE GENOMIC DNA]</scope>
    <source>
        <strain evidence="2">CGMCC 1.15420</strain>
    </source>
</reference>
<name>A0ABQ1W6T8_9BACL</name>
<dbReference type="InterPro" id="IPR023296">
    <property type="entry name" value="Glyco_hydro_beta-prop_sf"/>
</dbReference>
<proteinExistence type="predicted"/>
<protein>
    <submittedName>
        <fullName evidence="1">Sucrase</fullName>
    </submittedName>
</protein>
<organism evidence="1 2">
    <name type="scientific">Paenibacillus aceti</name>
    <dbReference type="NCBI Taxonomy" id="1820010"/>
    <lineage>
        <taxon>Bacteria</taxon>
        <taxon>Bacillati</taxon>
        <taxon>Bacillota</taxon>
        <taxon>Bacilli</taxon>
        <taxon>Bacillales</taxon>
        <taxon>Paenibacillaceae</taxon>
        <taxon>Paenibacillus</taxon>
    </lineage>
</organism>
<dbReference type="Proteomes" id="UP000608420">
    <property type="component" value="Unassembled WGS sequence"/>
</dbReference>
<evidence type="ECO:0000313" key="1">
    <source>
        <dbReference type="EMBL" id="GGG15071.1"/>
    </source>
</evidence>
<dbReference type="RefSeq" id="WP_120461540.1">
    <property type="nucleotide sequence ID" value="NZ_BMIW01000040.1"/>
</dbReference>
<accession>A0ABQ1W6T8</accession>
<evidence type="ECO:0000313" key="2">
    <source>
        <dbReference type="Proteomes" id="UP000608420"/>
    </source>
</evidence>
<keyword evidence="2" id="KW-1185">Reference proteome</keyword>
<comment type="caution">
    <text evidence="1">The sequence shown here is derived from an EMBL/GenBank/DDBJ whole genome shotgun (WGS) entry which is preliminary data.</text>
</comment>
<dbReference type="Gene3D" id="2.115.10.20">
    <property type="entry name" value="Glycosyl hydrolase domain, family 43"/>
    <property type="match status" value="1"/>
</dbReference>
<dbReference type="SUPFAM" id="SSF75005">
    <property type="entry name" value="Arabinanase/levansucrase/invertase"/>
    <property type="match status" value="2"/>
</dbReference>
<dbReference type="EMBL" id="BMIW01000040">
    <property type="protein sequence ID" value="GGG15071.1"/>
    <property type="molecule type" value="Genomic_DNA"/>
</dbReference>